<dbReference type="InterPro" id="IPR055336">
    <property type="entry name" value="At4g00755-like"/>
</dbReference>
<dbReference type="Proteomes" id="UP000238479">
    <property type="component" value="Chromosome 1"/>
</dbReference>
<evidence type="ECO:0000259" key="1">
    <source>
        <dbReference type="SMART" id="SM00256"/>
    </source>
</evidence>
<dbReference type="OrthoDB" id="63379at2759"/>
<name>A0A2P6SGQ4_ROSCH</name>
<dbReference type="SMART" id="SM00256">
    <property type="entry name" value="FBOX"/>
    <property type="match status" value="1"/>
</dbReference>
<keyword evidence="3" id="KW-1185">Reference proteome</keyword>
<sequence>MLEFIHTAPCMDWLNGLEPDMSVKVLTCLDNPKDLVQISTVSCTWRQIVVENGLCKKLCLRMFPQLSRVGHVIESNNSDAKDYAEVGSSNSKEWDTLEREHRVYAFLAHACTSFPEGDCISKAISASSTDNYPEESIQHTLVFSVARRASYWSSKGQKNPAVPEMLTYKLKSDFVIVTEINIHPFKAYFQHGSPIYSARGVRFRMGHAKFPIVESDPMEESCHDDKFEWTHTSQVFPMAQKNCLQTFKLPEPVLCIGGFLQIELVGRVQRQEMDDLFYICVSHVQVKGKSLGPAFSVETNVPSGLFVLKRQTKFNQPSLPENESDAISTGDLERHGREMLPIVNVLLANVDFEEYYE</sequence>
<reference evidence="2 3" key="1">
    <citation type="journal article" date="2018" name="Nat. Genet.">
        <title>The Rosa genome provides new insights in the design of modern roses.</title>
        <authorList>
            <person name="Bendahmane M."/>
        </authorList>
    </citation>
    <scope>NUCLEOTIDE SEQUENCE [LARGE SCALE GENOMIC DNA]</scope>
    <source>
        <strain evidence="3">cv. Old Blush</strain>
    </source>
</reference>
<gene>
    <name evidence="2" type="ORF">RchiOBHm_Chr1g0352351</name>
</gene>
<proteinExistence type="predicted"/>
<accession>A0A2P6SGQ4</accession>
<dbReference type="EMBL" id="PDCK01000039">
    <property type="protein sequence ID" value="PRQ57806.1"/>
    <property type="molecule type" value="Genomic_DNA"/>
</dbReference>
<dbReference type="AlphaFoldDB" id="A0A2P6SGQ4"/>
<dbReference type="PANTHER" id="PTHR39741:SF14">
    <property type="entry name" value="F-BOX DOMAIN-CONTAINING PROTEIN"/>
    <property type="match status" value="1"/>
</dbReference>
<evidence type="ECO:0000313" key="3">
    <source>
        <dbReference type="Proteomes" id="UP000238479"/>
    </source>
</evidence>
<dbReference type="Gramene" id="PRQ57806">
    <property type="protein sequence ID" value="PRQ57806"/>
    <property type="gene ID" value="RchiOBHm_Chr1g0352351"/>
</dbReference>
<comment type="caution">
    <text evidence="2">The sequence shown here is derived from an EMBL/GenBank/DDBJ whole genome shotgun (WGS) entry which is preliminary data.</text>
</comment>
<dbReference type="PANTHER" id="PTHR39741">
    <property type="entry name" value="F-BOX DOMAIN CONTAINING PROTEIN, EXPRESSED"/>
    <property type="match status" value="1"/>
</dbReference>
<feature type="domain" description="F-box" evidence="1">
    <location>
        <begin position="17"/>
        <end position="58"/>
    </location>
</feature>
<evidence type="ECO:0000313" key="2">
    <source>
        <dbReference type="EMBL" id="PRQ57806.1"/>
    </source>
</evidence>
<protein>
    <submittedName>
        <fullName evidence="2">Putative F-box domain-containing protein</fullName>
    </submittedName>
</protein>
<dbReference type="SUPFAM" id="SSF81383">
    <property type="entry name" value="F-box domain"/>
    <property type="match status" value="1"/>
</dbReference>
<dbReference type="InterPro" id="IPR036047">
    <property type="entry name" value="F-box-like_dom_sf"/>
</dbReference>
<dbReference type="OMA" id="MEDNTTR"/>
<organism evidence="2 3">
    <name type="scientific">Rosa chinensis</name>
    <name type="common">China rose</name>
    <dbReference type="NCBI Taxonomy" id="74649"/>
    <lineage>
        <taxon>Eukaryota</taxon>
        <taxon>Viridiplantae</taxon>
        <taxon>Streptophyta</taxon>
        <taxon>Embryophyta</taxon>
        <taxon>Tracheophyta</taxon>
        <taxon>Spermatophyta</taxon>
        <taxon>Magnoliopsida</taxon>
        <taxon>eudicotyledons</taxon>
        <taxon>Gunneridae</taxon>
        <taxon>Pentapetalae</taxon>
        <taxon>rosids</taxon>
        <taxon>fabids</taxon>
        <taxon>Rosales</taxon>
        <taxon>Rosaceae</taxon>
        <taxon>Rosoideae</taxon>
        <taxon>Rosoideae incertae sedis</taxon>
        <taxon>Rosa</taxon>
    </lineage>
</organism>
<dbReference type="Gene3D" id="1.20.1280.50">
    <property type="match status" value="1"/>
</dbReference>
<dbReference type="InterPro" id="IPR001810">
    <property type="entry name" value="F-box_dom"/>
</dbReference>